<dbReference type="Gene3D" id="3.20.20.80">
    <property type="entry name" value="Glycosidases"/>
    <property type="match status" value="1"/>
</dbReference>
<feature type="transmembrane region" description="Helical" evidence="1">
    <location>
        <begin position="12"/>
        <end position="31"/>
    </location>
</feature>
<proteinExistence type="predicted"/>
<gene>
    <name evidence="2" type="ORF">COT75_04420</name>
</gene>
<name>A0A2H0W8C1_9BACT</name>
<organism evidence="2 3">
    <name type="scientific">Candidatus Beckwithbacteria bacterium CG10_big_fil_rev_8_21_14_0_10_34_10</name>
    <dbReference type="NCBI Taxonomy" id="1974495"/>
    <lineage>
        <taxon>Bacteria</taxon>
        <taxon>Candidatus Beckwithiibacteriota</taxon>
    </lineage>
</organism>
<comment type="caution">
    <text evidence="2">The sequence shown here is derived from an EMBL/GenBank/DDBJ whole genome shotgun (WGS) entry which is preliminary data.</text>
</comment>
<dbReference type="SUPFAM" id="SSF53955">
    <property type="entry name" value="Lysozyme-like"/>
    <property type="match status" value="1"/>
</dbReference>
<protein>
    <submittedName>
        <fullName evidence="2">Uncharacterized protein</fullName>
    </submittedName>
</protein>
<dbReference type="EMBL" id="PEZT01000025">
    <property type="protein sequence ID" value="PIS08903.1"/>
    <property type="molecule type" value="Genomic_DNA"/>
</dbReference>
<dbReference type="Proteomes" id="UP000230093">
    <property type="component" value="Unassembled WGS sequence"/>
</dbReference>
<dbReference type="Gene3D" id="1.10.530.10">
    <property type="match status" value="1"/>
</dbReference>
<dbReference type="SUPFAM" id="SSF51445">
    <property type="entry name" value="(Trans)glycosidases"/>
    <property type="match status" value="1"/>
</dbReference>
<dbReference type="InterPro" id="IPR023346">
    <property type="entry name" value="Lysozyme-like_dom_sf"/>
</dbReference>
<keyword evidence="1" id="KW-0812">Transmembrane</keyword>
<evidence type="ECO:0000313" key="2">
    <source>
        <dbReference type="EMBL" id="PIS08903.1"/>
    </source>
</evidence>
<evidence type="ECO:0000256" key="1">
    <source>
        <dbReference type="SAM" id="Phobius"/>
    </source>
</evidence>
<sequence length="996" mass="109026">MKKILPFLNLNFKLIKYIIGLLLIGGLIFQIPQFLKNKSSKKENLRELSAQNYSLAQVEPPKALKNIIKQAAQASNTPIGVITAVARIEGGHLWDYSNDKINSLSQPGIQDPVNCQPNSYGAAGPMQFTSSQWDKYKNASGRTNPNICNIYDSIFAASAKLAHDSGMPDSNNDGQVDSNNWPESTIKKSAGYYYGICSDCSANPSLPDCRRLGMSYCDFVVNWVNNSSSSSDSSSDSSSGSGSSNIGSHTFHSHYQALPLLPSNQAVTIMLFENEIINPNGSPNMNEINQLNSLLDNHSGPIIIRIAGMKQEDIYNRLDDSSKLKSLAEALTKINGNFYAIFGNEVNNETEWGGQIDPQGYAKAYLIFYSSVSDHNKIKVAPAALDPFHPNSAVSFINQAKSAWLTADAYAFNVYHVPGQEGKIANNSYLSYQWLIQETGLDSGKPLLLTEFSLKPAEYDTSLPDVASFITETIPKLTGNVVAITPLIRNPCFSVGTNAYNLYIHPGKIIDLNNIDVTNQSCENMGLLISGSGNVCADFTRSKSIDLGKTTEYIYLGSENQTEEDVLAVKTERVLKADIGGQVSLNSIGFPDFTLFQERMVSSLEKNLPQKYAETLKLPGETSLYFKTSIQGQNEAGSFSPDFMTDCGAAPQAEIKVPSVLWGKLAGALRGICTYFDLCSPVNLYQFKLEETQPTCNLDPCFPGEKVDTETLSASNVKGSFTTSGWVDEITDITEEEGEKEIASGSSTIISKFIKKITHKWQDEELMFLSRSQLAGAQETVKNAKLLYTQLPQEIIKEVTPKDKAKALVGDFNYSVALSPAEKGSQPGSFFELREMRNIYCMHLCSQYPYGTNIKDIDPLCPSCDPNDYKKTFAESLEDLILDTSLCQNNQGFGCDYFDPNATQGCGSNQDPVCEGGKCNPFEIGLRKDYEGSGCPLPFPGECDSSGLCVKMKFSSNPSGGYGNCQYKNAQVCVRADRASTGNCAAVCNWYCCRGQ</sequence>
<dbReference type="InterPro" id="IPR017853">
    <property type="entry name" value="GH"/>
</dbReference>
<accession>A0A2H0W8C1</accession>
<reference evidence="3" key="1">
    <citation type="submission" date="2017-09" db="EMBL/GenBank/DDBJ databases">
        <title>Depth-based differentiation of microbial function through sediment-hosted aquifers and enrichment of novel symbionts in the deep terrestrial subsurface.</title>
        <authorList>
            <person name="Probst A.J."/>
            <person name="Ladd B."/>
            <person name="Jarett J.K."/>
            <person name="Geller-Mcgrath D.E."/>
            <person name="Sieber C.M.K."/>
            <person name="Emerson J.B."/>
            <person name="Anantharaman K."/>
            <person name="Thomas B.C."/>
            <person name="Malmstrom R."/>
            <person name="Stieglmeier M."/>
            <person name="Klingl A."/>
            <person name="Woyke T."/>
            <person name="Ryan C.M."/>
            <person name="Banfield J.F."/>
        </authorList>
    </citation>
    <scope>NUCLEOTIDE SEQUENCE [LARGE SCALE GENOMIC DNA]</scope>
</reference>
<evidence type="ECO:0000313" key="3">
    <source>
        <dbReference type="Proteomes" id="UP000230093"/>
    </source>
</evidence>
<keyword evidence="1" id="KW-1133">Transmembrane helix</keyword>
<keyword evidence="1" id="KW-0472">Membrane</keyword>
<dbReference type="AlphaFoldDB" id="A0A2H0W8C1"/>